<dbReference type="InParanoid" id="A0A2K2CZ85"/>
<feature type="region of interest" description="Disordered" evidence="1">
    <location>
        <begin position="1"/>
        <end position="28"/>
    </location>
</feature>
<dbReference type="Proteomes" id="UP000008810">
    <property type="component" value="Chromosome 3"/>
</dbReference>
<gene>
    <name evidence="2" type="ORF">BRADI_3g25528v3</name>
</gene>
<protein>
    <submittedName>
        <fullName evidence="2 3">Uncharacterized protein</fullName>
    </submittedName>
</protein>
<keyword evidence="4" id="KW-1185">Reference proteome</keyword>
<reference evidence="3" key="3">
    <citation type="submission" date="2018-08" db="UniProtKB">
        <authorList>
            <consortium name="EnsemblPlants"/>
        </authorList>
    </citation>
    <scope>IDENTIFICATION</scope>
    <source>
        <strain evidence="3">cv. Bd21</strain>
    </source>
</reference>
<name>A0A2K2CZ85_BRADI</name>
<feature type="compositionally biased region" description="Polar residues" evidence="1">
    <location>
        <begin position="16"/>
        <end position="27"/>
    </location>
</feature>
<feature type="compositionally biased region" description="Basic residues" evidence="1">
    <location>
        <begin position="1"/>
        <end position="14"/>
    </location>
</feature>
<evidence type="ECO:0000256" key="1">
    <source>
        <dbReference type="SAM" id="MobiDB-lite"/>
    </source>
</evidence>
<evidence type="ECO:0000313" key="4">
    <source>
        <dbReference type="Proteomes" id="UP000008810"/>
    </source>
</evidence>
<reference evidence="2 3" key="1">
    <citation type="journal article" date="2010" name="Nature">
        <title>Genome sequencing and analysis of the model grass Brachypodium distachyon.</title>
        <authorList>
            <consortium name="International Brachypodium Initiative"/>
        </authorList>
    </citation>
    <scope>NUCLEOTIDE SEQUENCE [LARGE SCALE GENOMIC DNA]</scope>
    <source>
        <strain evidence="2 3">Bd21</strain>
    </source>
</reference>
<evidence type="ECO:0000313" key="2">
    <source>
        <dbReference type="EMBL" id="PNT67336.1"/>
    </source>
</evidence>
<evidence type="ECO:0000313" key="3">
    <source>
        <dbReference type="EnsemblPlants" id="PNT67336"/>
    </source>
</evidence>
<accession>A0A2K2CZ85</accession>
<organism evidence="2">
    <name type="scientific">Brachypodium distachyon</name>
    <name type="common">Purple false brome</name>
    <name type="synonym">Trachynia distachya</name>
    <dbReference type="NCBI Taxonomy" id="15368"/>
    <lineage>
        <taxon>Eukaryota</taxon>
        <taxon>Viridiplantae</taxon>
        <taxon>Streptophyta</taxon>
        <taxon>Embryophyta</taxon>
        <taxon>Tracheophyta</taxon>
        <taxon>Spermatophyta</taxon>
        <taxon>Magnoliopsida</taxon>
        <taxon>Liliopsida</taxon>
        <taxon>Poales</taxon>
        <taxon>Poaceae</taxon>
        <taxon>BOP clade</taxon>
        <taxon>Pooideae</taxon>
        <taxon>Stipodae</taxon>
        <taxon>Brachypodieae</taxon>
        <taxon>Brachypodium</taxon>
    </lineage>
</organism>
<dbReference type="EMBL" id="CM000882">
    <property type="protein sequence ID" value="PNT67336.1"/>
    <property type="molecule type" value="Genomic_DNA"/>
</dbReference>
<reference evidence="2" key="2">
    <citation type="submission" date="2017-06" db="EMBL/GenBank/DDBJ databases">
        <title>WGS assembly of Brachypodium distachyon.</title>
        <authorList>
            <consortium name="The International Brachypodium Initiative"/>
            <person name="Lucas S."/>
            <person name="Harmon-Smith M."/>
            <person name="Lail K."/>
            <person name="Tice H."/>
            <person name="Grimwood J."/>
            <person name="Bruce D."/>
            <person name="Barry K."/>
            <person name="Shu S."/>
            <person name="Lindquist E."/>
            <person name="Wang M."/>
            <person name="Pitluck S."/>
            <person name="Vogel J.P."/>
            <person name="Garvin D.F."/>
            <person name="Mockler T.C."/>
            <person name="Schmutz J."/>
            <person name="Rokhsar D."/>
            <person name="Bevan M.W."/>
        </authorList>
    </citation>
    <scope>NUCLEOTIDE SEQUENCE</scope>
    <source>
        <strain evidence="2">Bd21</strain>
    </source>
</reference>
<proteinExistence type="predicted"/>
<dbReference type="EnsemblPlants" id="PNT67336">
    <property type="protein sequence ID" value="PNT67336"/>
    <property type="gene ID" value="BRADI_3g25528v3"/>
</dbReference>
<dbReference type="AlphaFoldDB" id="A0A2K2CZ85"/>
<dbReference type="Gramene" id="PNT67336">
    <property type="protein sequence ID" value="PNT67336"/>
    <property type="gene ID" value="BRADI_3g25528v3"/>
</dbReference>
<sequence>MKNRPQQRAIRLRRTAPSSPTAVTQSSADHRLAAVHKVSMSFHLKVKSTNWEGRCTCSKKGFSAGRHLG</sequence>